<feature type="region of interest" description="Disordered" evidence="1">
    <location>
        <begin position="130"/>
        <end position="165"/>
    </location>
</feature>
<evidence type="ECO:0000256" key="1">
    <source>
        <dbReference type="SAM" id="MobiDB-lite"/>
    </source>
</evidence>
<name>A0ABQ0MGP8_9BACT</name>
<reference evidence="3" key="1">
    <citation type="submission" date="2017-05" db="EMBL/GenBank/DDBJ databases">
        <title>Draft genome sequence of Geobacter pelophilus, a iron(III)-reducing bacteria.</title>
        <authorList>
            <person name="Aoyagi T."/>
            <person name="Koike H."/>
            <person name="Morita T."/>
            <person name="Sato Y."/>
            <person name="Habe H."/>
            <person name="Hori T."/>
        </authorList>
    </citation>
    <scope>NUCLEOTIDE SEQUENCE [LARGE SCALE GENOMIC DNA]</scope>
    <source>
        <strain evidence="3">Drf2</strain>
    </source>
</reference>
<gene>
    <name evidence="2" type="ORF">GPEL0_01f1564</name>
</gene>
<dbReference type="EMBL" id="BDQG01000001">
    <property type="protein sequence ID" value="GAW66274.1"/>
    <property type="molecule type" value="Genomic_DNA"/>
</dbReference>
<protein>
    <recommendedName>
        <fullName evidence="4">YXWGXW repeat-containing protein</fullName>
    </recommendedName>
</protein>
<comment type="caution">
    <text evidence="2">The sequence shown here is derived from an EMBL/GenBank/DDBJ whole genome shotgun (WGS) entry which is preliminary data.</text>
</comment>
<keyword evidence="3" id="KW-1185">Reference proteome</keyword>
<dbReference type="RefSeq" id="WP_085812643.1">
    <property type="nucleotide sequence ID" value="NZ_BDQG01000001.1"/>
</dbReference>
<organism evidence="2 3">
    <name type="scientific">Geoanaerobacter pelophilus</name>
    <dbReference type="NCBI Taxonomy" id="60036"/>
    <lineage>
        <taxon>Bacteria</taxon>
        <taxon>Pseudomonadati</taxon>
        <taxon>Thermodesulfobacteriota</taxon>
        <taxon>Desulfuromonadia</taxon>
        <taxon>Geobacterales</taxon>
        <taxon>Geobacteraceae</taxon>
        <taxon>Geoanaerobacter</taxon>
    </lineage>
</organism>
<accession>A0ABQ0MGP8</accession>
<evidence type="ECO:0008006" key="4">
    <source>
        <dbReference type="Google" id="ProtNLM"/>
    </source>
</evidence>
<evidence type="ECO:0000313" key="3">
    <source>
        <dbReference type="Proteomes" id="UP000194153"/>
    </source>
</evidence>
<dbReference type="Proteomes" id="UP000194153">
    <property type="component" value="Unassembled WGS sequence"/>
</dbReference>
<sequence>MKALHLIQFLRQAFFLPLLLLAVMTGSAAAGVNLSVNIGPPVVVVEPPAVAVVPGTGVYFVPQFDVDIFFYSGYWWSPRGDRWYRAREYNGPWRVVSRSAVPRPVYRVPGDYRSVYVKERHIPYGQWKKERSEYRGGKGGRGEHREHGERKGDGHRGGHGRGGHD</sequence>
<evidence type="ECO:0000313" key="2">
    <source>
        <dbReference type="EMBL" id="GAW66274.1"/>
    </source>
</evidence>
<proteinExistence type="predicted"/>